<gene>
    <name evidence="1" type="ORF">ACFOKC_12280</name>
</gene>
<dbReference type="AlphaFoldDB" id="A0ABD5NHB3"/>
<organism evidence="1 2">
    <name type="scientific">Halobacterium litoreum</name>
    <dbReference type="NCBI Taxonomy" id="2039234"/>
    <lineage>
        <taxon>Archaea</taxon>
        <taxon>Methanobacteriati</taxon>
        <taxon>Methanobacteriota</taxon>
        <taxon>Stenosarchaea group</taxon>
        <taxon>Halobacteria</taxon>
        <taxon>Halobacteriales</taxon>
        <taxon>Halobacteriaceae</taxon>
        <taxon>Halobacterium</taxon>
    </lineage>
</organism>
<dbReference type="RefSeq" id="WP_232570271.1">
    <property type="nucleotide sequence ID" value="NZ_CP089466.1"/>
</dbReference>
<proteinExistence type="predicted"/>
<dbReference type="EMBL" id="JBHRWN010000002">
    <property type="protein sequence ID" value="MFC3478499.1"/>
    <property type="molecule type" value="Genomic_DNA"/>
</dbReference>
<keyword evidence="2" id="KW-1185">Reference proteome</keyword>
<comment type="caution">
    <text evidence="1">The sequence shown here is derived from an EMBL/GenBank/DDBJ whole genome shotgun (WGS) entry which is preliminary data.</text>
</comment>
<evidence type="ECO:0000313" key="2">
    <source>
        <dbReference type="Proteomes" id="UP001595660"/>
    </source>
</evidence>
<accession>A0ABD5NHB3</accession>
<sequence length="146" mass="15460">MRFARLLAVLFAGLLVFTSLVGAAAAGPPVEGDGGHRFDIGGDSPHITFWVHLDLFTNLGDAGDFGFSAVGTAMDTKVIVIDIQLQFAGVGPLSEFLSNPFARFSVTADWELNLPFLSTGVNEGDDFSYRDNTTISGDLPPPTLPA</sequence>
<name>A0ABD5NHB3_9EURY</name>
<dbReference type="Pfam" id="PF24019">
    <property type="entry name" value="DUF7332"/>
    <property type="match status" value="1"/>
</dbReference>
<dbReference type="Proteomes" id="UP001595660">
    <property type="component" value="Unassembled WGS sequence"/>
</dbReference>
<dbReference type="InterPro" id="IPR055756">
    <property type="entry name" value="DUF7332"/>
</dbReference>
<reference evidence="1 2" key="1">
    <citation type="journal article" date="2019" name="Int. J. Syst. Evol. Microbiol.">
        <title>The Global Catalogue of Microorganisms (GCM) 10K type strain sequencing project: providing services to taxonomists for standard genome sequencing and annotation.</title>
        <authorList>
            <consortium name="The Broad Institute Genomics Platform"/>
            <consortium name="The Broad Institute Genome Sequencing Center for Infectious Disease"/>
            <person name="Wu L."/>
            <person name="Ma J."/>
        </authorList>
    </citation>
    <scope>NUCLEOTIDE SEQUENCE [LARGE SCALE GENOMIC DNA]</scope>
    <source>
        <strain evidence="1 2">CGMCC 1.12562</strain>
    </source>
</reference>
<protein>
    <submittedName>
        <fullName evidence="1">Uncharacterized protein</fullName>
    </submittedName>
</protein>
<dbReference type="GeneID" id="69118491"/>
<evidence type="ECO:0000313" key="1">
    <source>
        <dbReference type="EMBL" id="MFC3478499.1"/>
    </source>
</evidence>